<evidence type="ECO:0000256" key="1">
    <source>
        <dbReference type="ARBA" id="ARBA00008045"/>
    </source>
</evidence>
<evidence type="ECO:0008006" key="6">
    <source>
        <dbReference type="Google" id="ProtNLM"/>
    </source>
</evidence>
<dbReference type="OrthoDB" id="5242628at2759"/>
<comment type="caution">
    <text evidence="4">The sequence shown here is derived from an EMBL/GenBank/DDBJ whole genome shotgun (WGS) entry which is preliminary data.</text>
</comment>
<comment type="similarity">
    <text evidence="1">Belongs to the prefoldin subunit beta family.</text>
</comment>
<proteinExistence type="inferred from homology"/>
<organism evidence="4 5">
    <name type="scientific">Trypanosoma rangeli</name>
    <dbReference type="NCBI Taxonomy" id="5698"/>
    <lineage>
        <taxon>Eukaryota</taxon>
        <taxon>Discoba</taxon>
        <taxon>Euglenozoa</taxon>
        <taxon>Kinetoplastea</taxon>
        <taxon>Metakinetoplastina</taxon>
        <taxon>Trypanosomatida</taxon>
        <taxon>Trypanosomatidae</taxon>
        <taxon>Trypanosoma</taxon>
        <taxon>Herpetosoma</taxon>
    </lineage>
</organism>
<dbReference type="GO" id="GO:0051082">
    <property type="term" value="F:unfolded protein binding"/>
    <property type="evidence" value="ECO:0007669"/>
    <property type="project" value="InterPro"/>
</dbReference>
<dbReference type="OMA" id="RTERRCQ"/>
<dbReference type="VEuPathDB" id="TriTrypDB:TRSC58_01999"/>
<dbReference type="GO" id="GO:0044183">
    <property type="term" value="F:protein folding chaperone"/>
    <property type="evidence" value="ECO:0007669"/>
    <property type="project" value="TreeGrafter"/>
</dbReference>
<accession>A0A422P4U7</accession>
<feature type="region of interest" description="Disordered" evidence="3">
    <location>
        <begin position="84"/>
        <end position="110"/>
    </location>
</feature>
<protein>
    <recommendedName>
        <fullName evidence="6">Prefoldin subunit</fullName>
    </recommendedName>
</protein>
<dbReference type="PANTHER" id="PTHR20903">
    <property type="entry name" value="PREFOLDIN SUBUNIT 1-RELATED"/>
    <property type="match status" value="1"/>
</dbReference>
<name>A0A422P4U7_TRYRA</name>
<dbReference type="PANTHER" id="PTHR20903:SF0">
    <property type="entry name" value="PREFOLDIN SUBUNIT 1"/>
    <property type="match status" value="1"/>
</dbReference>
<keyword evidence="5" id="KW-1185">Reference proteome</keyword>
<evidence type="ECO:0000313" key="4">
    <source>
        <dbReference type="EMBL" id="RNF12743.1"/>
    </source>
</evidence>
<gene>
    <name evidence="4" type="ORF">TraAM80_00096</name>
</gene>
<dbReference type="InterPro" id="IPR009053">
    <property type="entry name" value="Prefoldin"/>
</dbReference>
<dbReference type="EMBL" id="MKGL01000002">
    <property type="protein sequence ID" value="RNF12743.1"/>
    <property type="molecule type" value="Genomic_DNA"/>
</dbReference>
<feature type="compositionally biased region" description="Basic and acidic residues" evidence="3">
    <location>
        <begin position="92"/>
        <end position="110"/>
    </location>
</feature>
<dbReference type="RefSeq" id="XP_029242933.1">
    <property type="nucleotide sequence ID" value="XM_029377190.1"/>
</dbReference>
<dbReference type="Proteomes" id="UP000283634">
    <property type="component" value="Unassembled WGS sequence"/>
</dbReference>
<dbReference type="InterPro" id="IPR002777">
    <property type="entry name" value="PFD_beta-like"/>
</dbReference>
<dbReference type="GO" id="GO:0005737">
    <property type="term" value="C:cytoplasm"/>
    <property type="evidence" value="ECO:0007669"/>
    <property type="project" value="TreeGrafter"/>
</dbReference>
<keyword evidence="2" id="KW-0143">Chaperone</keyword>
<dbReference type="AlphaFoldDB" id="A0A422P4U7"/>
<reference evidence="4 5" key="1">
    <citation type="journal article" date="2018" name="BMC Genomics">
        <title>Genomic comparison of Trypanosoma conorhini and Trypanosoma rangeli to Trypanosoma cruzi strains of high and low virulence.</title>
        <authorList>
            <person name="Bradwell K.R."/>
            <person name="Koparde V.N."/>
            <person name="Matveyev A.V."/>
            <person name="Serrano M.G."/>
            <person name="Alves J.M."/>
            <person name="Parikh H."/>
            <person name="Huang B."/>
            <person name="Lee V."/>
            <person name="Espinosa-Alvarez O."/>
            <person name="Ortiz P.A."/>
            <person name="Costa-Martins A.G."/>
            <person name="Teixeira M.M."/>
            <person name="Buck G.A."/>
        </authorList>
    </citation>
    <scope>NUCLEOTIDE SEQUENCE [LARGE SCALE GENOMIC DNA]</scope>
    <source>
        <strain evidence="4 5">AM80</strain>
    </source>
</reference>
<evidence type="ECO:0000313" key="5">
    <source>
        <dbReference type="Proteomes" id="UP000283634"/>
    </source>
</evidence>
<dbReference type="GO" id="GO:0016272">
    <property type="term" value="C:prefoldin complex"/>
    <property type="evidence" value="ECO:0007669"/>
    <property type="project" value="InterPro"/>
</dbReference>
<dbReference type="SUPFAM" id="SSF46579">
    <property type="entry name" value="Prefoldin"/>
    <property type="match status" value="1"/>
</dbReference>
<sequence length="136" mass="15859">MAALVEAERMERVKALSEAQQRVNMLRDTVRVMANRQVMLMGNKRRFDISTKELTRLSADHCVYESIGRVFLRTPVNALIEKQTAQAESCEAEERRLSSEKRRVTEQLQKDEAQLREAAEAYMAEMNSRQRQQQQQ</sequence>
<evidence type="ECO:0000256" key="2">
    <source>
        <dbReference type="ARBA" id="ARBA00023186"/>
    </source>
</evidence>
<evidence type="ECO:0000256" key="3">
    <source>
        <dbReference type="SAM" id="MobiDB-lite"/>
    </source>
</evidence>
<dbReference type="Gene3D" id="1.10.287.370">
    <property type="match status" value="1"/>
</dbReference>
<dbReference type="Pfam" id="PF01920">
    <property type="entry name" value="Prefoldin_2"/>
    <property type="match status" value="1"/>
</dbReference>
<dbReference type="GeneID" id="40324029"/>